<dbReference type="Proteomes" id="UP000198841">
    <property type="component" value="Unassembled WGS sequence"/>
</dbReference>
<comment type="cofactor">
    <cofactor evidence="1">
        <name>Mg(2+)</name>
        <dbReference type="ChEBI" id="CHEBI:18420"/>
    </cofactor>
</comment>
<dbReference type="SFLD" id="SFLDG01129">
    <property type="entry name" value="C1.5:_HAD__Beta-PGM__Phosphata"/>
    <property type="match status" value="1"/>
</dbReference>
<dbReference type="InterPro" id="IPR023214">
    <property type="entry name" value="HAD_sf"/>
</dbReference>
<dbReference type="NCBIfam" id="NF007854">
    <property type="entry name" value="PRK10563.1"/>
    <property type="match status" value="1"/>
</dbReference>
<dbReference type="Gene3D" id="1.10.150.240">
    <property type="entry name" value="Putative phosphatase, domain 2"/>
    <property type="match status" value="1"/>
</dbReference>
<dbReference type="PANTHER" id="PTHR46193">
    <property type="entry name" value="6-PHOSPHOGLUCONATE PHOSPHATASE"/>
    <property type="match status" value="1"/>
</dbReference>
<dbReference type="InterPro" id="IPR006439">
    <property type="entry name" value="HAD-SF_hydro_IA"/>
</dbReference>
<dbReference type="EMBL" id="FOSD01000009">
    <property type="protein sequence ID" value="SFK75127.1"/>
    <property type="molecule type" value="Genomic_DNA"/>
</dbReference>
<evidence type="ECO:0000256" key="4">
    <source>
        <dbReference type="ARBA" id="ARBA00022842"/>
    </source>
</evidence>
<keyword evidence="4" id="KW-0460">Magnesium</keyword>
<keyword evidence="6" id="KW-1185">Reference proteome</keyword>
<dbReference type="CDD" id="cd07526">
    <property type="entry name" value="HAD_BPGM_like"/>
    <property type="match status" value="1"/>
</dbReference>
<dbReference type="RefSeq" id="WP_008105309.1">
    <property type="nucleotide sequence ID" value="NZ_FOSD01000009.1"/>
</dbReference>
<reference evidence="5 6" key="1">
    <citation type="submission" date="2016-10" db="EMBL/GenBank/DDBJ databases">
        <authorList>
            <person name="Varghese N."/>
            <person name="Submissions S."/>
        </authorList>
    </citation>
    <scope>NUCLEOTIDE SEQUENCE [LARGE SCALE GENOMIC DNA]</scope>
    <source>
        <strain evidence="5 6">YR512</strain>
    </source>
</reference>
<dbReference type="InterPro" id="IPR023198">
    <property type="entry name" value="PGP-like_dom2"/>
</dbReference>
<evidence type="ECO:0000256" key="2">
    <source>
        <dbReference type="ARBA" id="ARBA00006171"/>
    </source>
</evidence>
<dbReference type="NCBIfam" id="TIGR01509">
    <property type="entry name" value="HAD-SF-IA-v3"/>
    <property type="match status" value="1"/>
</dbReference>
<organism evidence="5 6">
    <name type="scientific">Candidatus Pantoea symbiotica</name>
    <dbReference type="NCBI Taxonomy" id="1884370"/>
    <lineage>
        <taxon>Bacteria</taxon>
        <taxon>Pseudomonadati</taxon>
        <taxon>Pseudomonadota</taxon>
        <taxon>Gammaproteobacteria</taxon>
        <taxon>Enterobacterales</taxon>
        <taxon>Erwiniaceae</taxon>
        <taxon>Pantoea</taxon>
    </lineage>
</organism>
<dbReference type="InterPro" id="IPR051600">
    <property type="entry name" value="Beta-PGM-like"/>
</dbReference>
<dbReference type="Pfam" id="PF13419">
    <property type="entry name" value="HAD_2"/>
    <property type="match status" value="1"/>
</dbReference>
<dbReference type="PANTHER" id="PTHR46193:SF10">
    <property type="entry name" value="6-PHOSPHOGLUCONATE PHOSPHATASE"/>
    <property type="match status" value="1"/>
</dbReference>
<comment type="similarity">
    <text evidence="2">Belongs to the HAD-like hydrolase superfamily. CbbY/CbbZ/Gph/YieH family.</text>
</comment>
<evidence type="ECO:0000256" key="1">
    <source>
        <dbReference type="ARBA" id="ARBA00001946"/>
    </source>
</evidence>
<dbReference type="InterPro" id="IPR041492">
    <property type="entry name" value="HAD_2"/>
</dbReference>
<dbReference type="Gene3D" id="3.40.50.1000">
    <property type="entry name" value="HAD superfamily/HAD-like"/>
    <property type="match status" value="1"/>
</dbReference>
<dbReference type="SFLD" id="SFLDS00003">
    <property type="entry name" value="Haloacid_Dehalogenase"/>
    <property type="match status" value="1"/>
</dbReference>
<dbReference type="InterPro" id="IPR036412">
    <property type="entry name" value="HAD-like_sf"/>
</dbReference>
<name>A0A1I4C417_9GAMM</name>
<evidence type="ECO:0000313" key="5">
    <source>
        <dbReference type="EMBL" id="SFK75127.1"/>
    </source>
</evidence>
<evidence type="ECO:0000313" key="6">
    <source>
        <dbReference type="Proteomes" id="UP000198841"/>
    </source>
</evidence>
<proteinExistence type="inferred from homology"/>
<evidence type="ECO:0000256" key="3">
    <source>
        <dbReference type="ARBA" id="ARBA00022723"/>
    </source>
</evidence>
<dbReference type="SUPFAM" id="SSF56784">
    <property type="entry name" value="HAD-like"/>
    <property type="match status" value="1"/>
</dbReference>
<accession>A0A1I4C417</accession>
<protein>
    <submittedName>
        <fullName evidence="5">Haloacid dehalogenase superfamily, subfamily IA, variant 3 with third motif having DD or ED/haloacid dehalogenase superfamily, subfamily IA, variant 1 with third motif having Dx(3-4)D or Dx(3-4)E</fullName>
    </submittedName>
</protein>
<keyword evidence="3" id="KW-0479">Metal-binding</keyword>
<gene>
    <name evidence="5" type="ORF">SAMN05518863_109249</name>
</gene>
<sequence length="220" mass="24722">MSVECIFFDCDGTLVDSEVICTQAYVNTFARYGIERSLQQMFEQYKGVKLYDIIRDVAAEHQVELPLEEVEAAYRAEVARLFDLDLKPIAGAKALVESVNVPMCVVSNGTVKKMQHSLGLTGMLPYLDGKLYSGYDINHWKPDPELMYHAAEQMQVPIEKCILVDDSEAGARAGIAAGIPVFYYCADAHNPELDHPLVTRFDDMAQLPDLWRARGWDLVK</sequence>
<comment type="caution">
    <text evidence="5">The sequence shown here is derived from an EMBL/GenBank/DDBJ whole genome shotgun (WGS) entry which is preliminary data.</text>
</comment>